<dbReference type="HAMAP" id="MF_00795">
    <property type="entry name" value="CutC"/>
    <property type="match status" value="1"/>
</dbReference>
<keyword evidence="2" id="KW-0963">Cytoplasm</keyword>
<accession>A0AA47GBN3</accession>
<protein>
    <recommendedName>
        <fullName evidence="2">PF03932 family protein CutC</fullName>
    </recommendedName>
</protein>
<dbReference type="GO" id="GO:0005737">
    <property type="term" value="C:cytoplasm"/>
    <property type="evidence" value="ECO:0007669"/>
    <property type="project" value="UniProtKB-SubCell"/>
</dbReference>
<dbReference type="InterPro" id="IPR005627">
    <property type="entry name" value="CutC-like"/>
</dbReference>
<dbReference type="InterPro" id="IPR036822">
    <property type="entry name" value="CutC-like_dom_sf"/>
</dbReference>
<reference evidence="3" key="1">
    <citation type="submission" date="2022-12" db="EMBL/GenBank/DDBJ databases">
        <title>Whole genome sequence analysis of a duck derived balloon bacteium Aerococcus urinaeequi henan2020.</title>
        <authorList>
            <person name="Zhang H."/>
            <person name="Qiao H.X."/>
            <person name="Bian C.Z."/>
            <person name="Shu J.C."/>
        </authorList>
    </citation>
    <scope>NUCLEOTIDE SEQUENCE</scope>
    <source>
        <strain evidence="3">2020-HN-1</strain>
    </source>
</reference>
<evidence type="ECO:0000256" key="2">
    <source>
        <dbReference type="HAMAP-Rule" id="MF_00795"/>
    </source>
</evidence>
<dbReference type="GO" id="GO:0005507">
    <property type="term" value="F:copper ion binding"/>
    <property type="evidence" value="ECO:0007669"/>
    <property type="project" value="TreeGrafter"/>
</dbReference>
<gene>
    <name evidence="2" type="primary">cutC</name>
    <name evidence="3" type="ORF">OZ415_00760</name>
</gene>
<dbReference type="Gene3D" id="3.20.20.380">
    <property type="entry name" value="Copper homeostasis (CutC) domain"/>
    <property type="match status" value="1"/>
</dbReference>
<dbReference type="Pfam" id="PF03932">
    <property type="entry name" value="CutC"/>
    <property type="match status" value="1"/>
</dbReference>
<comment type="similarity">
    <text evidence="1 2">Belongs to the CutC family.</text>
</comment>
<evidence type="ECO:0000256" key="1">
    <source>
        <dbReference type="ARBA" id="ARBA00007768"/>
    </source>
</evidence>
<organism evidence="3 4">
    <name type="scientific">Aerococcus urinaeequi</name>
    <dbReference type="NCBI Taxonomy" id="51665"/>
    <lineage>
        <taxon>Bacteria</taxon>
        <taxon>Bacillati</taxon>
        <taxon>Bacillota</taxon>
        <taxon>Bacilli</taxon>
        <taxon>Lactobacillales</taxon>
        <taxon>Aerococcaceae</taxon>
        <taxon>Aerococcus</taxon>
    </lineage>
</organism>
<comment type="subcellular location">
    <subcellularLocation>
        <location evidence="2">Cytoplasm</location>
    </subcellularLocation>
</comment>
<dbReference type="AlphaFoldDB" id="A0AA47GBN3"/>
<dbReference type="EMBL" id="CP114063">
    <property type="protein sequence ID" value="WAT24673.1"/>
    <property type="molecule type" value="Genomic_DNA"/>
</dbReference>
<evidence type="ECO:0000313" key="4">
    <source>
        <dbReference type="Proteomes" id="UP001164714"/>
    </source>
</evidence>
<name>A0AA47GBN3_9LACT</name>
<dbReference type="PANTHER" id="PTHR12598:SF0">
    <property type="entry name" value="COPPER HOMEOSTASIS PROTEIN CUTC HOMOLOG"/>
    <property type="match status" value="1"/>
</dbReference>
<comment type="caution">
    <text evidence="2">Once thought to be involved in copper homeostasis, experiments in E.coli have shown this is not the case.</text>
</comment>
<proteinExistence type="inferred from homology"/>
<evidence type="ECO:0000313" key="3">
    <source>
        <dbReference type="EMBL" id="WAT24673.1"/>
    </source>
</evidence>
<dbReference type="RefSeq" id="WP_269105076.1">
    <property type="nucleotide sequence ID" value="NZ_CP114063.1"/>
</dbReference>
<sequence length="254" mass="28184">MGDNVVTVEVCAGSVEDCVYAEKAGANRIELNNAVHLGGLTPSLATLIEAKKLVDIPIVAMVRPRPGGFFYNNYEKMTIFTDAQLLIEQNVDGIVFGFLNPDRSVDADTTRALVDLCHKYGVEAIFHRAFDQTVDPYEAIKTLISCGVDRILTSGQRASANQGIELLNKLEKQYGEKIEICVGAGVNKNNINTIIEETQIRQVHSSFKGWFEDPTTQSKNVSYRYSDDGDYEGVSLPKLYEFIELIQSLTRSSF</sequence>
<dbReference type="SUPFAM" id="SSF110395">
    <property type="entry name" value="CutC-like"/>
    <property type="match status" value="1"/>
</dbReference>
<dbReference type="Proteomes" id="UP001164714">
    <property type="component" value="Chromosome"/>
</dbReference>
<dbReference type="PANTHER" id="PTHR12598">
    <property type="entry name" value="COPPER HOMEOSTASIS PROTEIN CUTC"/>
    <property type="match status" value="1"/>
</dbReference>